<dbReference type="GO" id="GO:0005829">
    <property type="term" value="C:cytosol"/>
    <property type="evidence" value="ECO:0007669"/>
    <property type="project" value="TreeGrafter"/>
</dbReference>
<feature type="binding site" evidence="10">
    <location>
        <position position="318"/>
    </location>
    <ligand>
        <name>NAD(+)</name>
        <dbReference type="ChEBI" id="CHEBI:57540"/>
    </ligand>
</feature>
<feature type="domain" description="Glyceraldehyde 3-phosphate dehydrogenase NAD(P) binding" evidence="14">
    <location>
        <begin position="4"/>
        <end position="153"/>
    </location>
</feature>
<dbReference type="PIRSF" id="PIRSF000149">
    <property type="entry name" value="GAP_DH"/>
    <property type="match status" value="1"/>
</dbReference>
<keyword evidence="6 13" id="KW-0324">Glycolysis</keyword>
<organism evidence="15 16">
    <name type="scientific">Dermatophagoides pteronyssinus</name>
    <name type="common">European house dust mite</name>
    <dbReference type="NCBI Taxonomy" id="6956"/>
    <lineage>
        <taxon>Eukaryota</taxon>
        <taxon>Metazoa</taxon>
        <taxon>Ecdysozoa</taxon>
        <taxon>Arthropoda</taxon>
        <taxon>Chelicerata</taxon>
        <taxon>Arachnida</taxon>
        <taxon>Acari</taxon>
        <taxon>Acariformes</taxon>
        <taxon>Sarcoptiformes</taxon>
        <taxon>Astigmata</taxon>
        <taxon>Psoroptidia</taxon>
        <taxon>Analgoidea</taxon>
        <taxon>Pyroglyphidae</taxon>
        <taxon>Dermatophagoidinae</taxon>
        <taxon>Dermatophagoides</taxon>
    </lineage>
</organism>
<dbReference type="GO" id="GO:0051287">
    <property type="term" value="F:NAD binding"/>
    <property type="evidence" value="ECO:0007669"/>
    <property type="project" value="UniProtKB-UniRule"/>
</dbReference>
<evidence type="ECO:0000256" key="11">
    <source>
        <dbReference type="PIRSR" id="PIRSR000149-4"/>
    </source>
</evidence>
<keyword evidence="10" id="KW-0547">Nucleotide-binding</keyword>
<name>A0A6P6YBV5_DERPT</name>
<feature type="binding site" evidence="10">
    <location>
        <position position="122"/>
    </location>
    <ligand>
        <name>NAD(+)</name>
        <dbReference type="ChEBI" id="CHEBI:57540"/>
    </ligand>
</feature>
<comment type="subunit">
    <text evidence="3 13">Homotetramer.</text>
</comment>
<evidence type="ECO:0000259" key="14">
    <source>
        <dbReference type="SMART" id="SM00846"/>
    </source>
</evidence>
<dbReference type="PANTHER" id="PTHR10836:SF76">
    <property type="entry name" value="GLYCERALDEHYDE-3-PHOSPHATE DEHYDROGENASE-RELATED"/>
    <property type="match status" value="1"/>
</dbReference>
<dbReference type="PRINTS" id="PR00078">
    <property type="entry name" value="G3PDHDRGNASE"/>
</dbReference>
<dbReference type="GO" id="GO:0050661">
    <property type="term" value="F:NADP binding"/>
    <property type="evidence" value="ECO:0007669"/>
    <property type="project" value="InterPro"/>
</dbReference>
<dbReference type="GO" id="GO:0019682">
    <property type="term" value="P:glyceraldehyde-3-phosphate metabolic process"/>
    <property type="evidence" value="ECO:0007669"/>
    <property type="project" value="UniProtKB-ARBA"/>
</dbReference>
<dbReference type="UniPathway" id="UPA00109">
    <property type="reaction ID" value="UER00184"/>
</dbReference>
<accession>A0A6P6YBV5</accession>
<evidence type="ECO:0000256" key="2">
    <source>
        <dbReference type="ARBA" id="ARBA00007406"/>
    </source>
</evidence>
<dbReference type="InterPro" id="IPR006424">
    <property type="entry name" value="Glyceraldehyde-3-P_DH_1"/>
</dbReference>
<evidence type="ECO:0000256" key="8">
    <source>
        <dbReference type="PIRSR" id="PIRSR000149-1"/>
    </source>
</evidence>
<evidence type="ECO:0000256" key="6">
    <source>
        <dbReference type="ARBA" id="ARBA00023152"/>
    </source>
</evidence>
<dbReference type="InParanoid" id="A0A6P6YBV5"/>
<feature type="binding site" evidence="10">
    <location>
        <position position="35"/>
    </location>
    <ligand>
        <name>NAD(+)</name>
        <dbReference type="ChEBI" id="CHEBI:57540"/>
    </ligand>
</feature>
<dbReference type="SUPFAM" id="SSF55347">
    <property type="entry name" value="Glyceraldehyde-3-phosphate dehydrogenase-like, C-terminal domain"/>
    <property type="match status" value="1"/>
</dbReference>
<dbReference type="InterPro" id="IPR036291">
    <property type="entry name" value="NAD(P)-bd_dom_sf"/>
</dbReference>
<evidence type="ECO:0000313" key="15">
    <source>
        <dbReference type="Proteomes" id="UP000515146"/>
    </source>
</evidence>
<dbReference type="Pfam" id="PF00044">
    <property type="entry name" value="Gp_dh_N"/>
    <property type="match status" value="1"/>
</dbReference>
<keyword evidence="4 13" id="KW-0560">Oxidoreductase</keyword>
<comment type="catalytic activity">
    <reaction evidence="7 13">
        <text>D-glyceraldehyde 3-phosphate + phosphate + NAD(+) = (2R)-3-phospho-glyceroyl phosphate + NADH + H(+)</text>
        <dbReference type="Rhea" id="RHEA:10300"/>
        <dbReference type="ChEBI" id="CHEBI:15378"/>
        <dbReference type="ChEBI" id="CHEBI:43474"/>
        <dbReference type="ChEBI" id="CHEBI:57540"/>
        <dbReference type="ChEBI" id="CHEBI:57604"/>
        <dbReference type="ChEBI" id="CHEBI:57945"/>
        <dbReference type="ChEBI" id="CHEBI:59776"/>
        <dbReference type="EC" id="1.2.1.12"/>
    </reaction>
</comment>
<dbReference type="RefSeq" id="XP_027202765.1">
    <property type="nucleotide sequence ID" value="XM_027346964.1"/>
</dbReference>
<protein>
    <recommendedName>
        <fullName evidence="13">Glyceraldehyde-3-phosphate dehydrogenase</fullName>
        <ecNumber evidence="13">1.2.1.12</ecNumber>
    </recommendedName>
</protein>
<evidence type="ECO:0000313" key="16">
    <source>
        <dbReference type="RefSeq" id="XP_027202765.1"/>
    </source>
</evidence>
<dbReference type="FunFam" id="3.30.360.10:FF:000001">
    <property type="entry name" value="Glyceraldehyde-3-phosphate dehydrogenase"/>
    <property type="match status" value="1"/>
</dbReference>
<dbReference type="SUPFAM" id="SSF51735">
    <property type="entry name" value="NAD(P)-binding Rossmann-fold domains"/>
    <property type="match status" value="1"/>
</dbReference>
<dbReference type="GO" id="GO:0006006">
    <property type="term" value="P:glucose metabolic process"/>
    <property type="evidence" value="ECO:0007669"/>
    <property type="project" value="InterPro"/>
</dbReference>
<evidence type="ECO:0000256" key="7">
    <source>
        <dbReference type="ARBA" id="ARBA00047698"/>
    </source>
</evidence>
<evidence type="ECO:0000256" key="13">
    <source>
        <dbReference type="RuleBase" id="RU361160"/>
    </source>
</evidence>
<dbReference type="CDD" id="cd18126">
    <property type="entry name" value="GAPDH_I_C"/>
    <property type="match status" value="1"/>
</dbReference>
<evidence type="ECO:0000256" key="5">
    <source>
        <dbReference type="ARBA" id="ARBA00023027"/>
    </source>
</evidence>
<dbReference type="GO" id="GO:0006096">
    <property type="term" value="P:glycolytic process"/>
    <property type="evidence" value="ECO:0007669"/>
    <property type="project" value="UniProtKB-UniPathway"/>
</dbReference>
<comment type="pathway">
    <text evidence="1 13">Carbohydrate degradation; glycolysis; pyruvate from D-glyceraldehyde 3-phosphate: step 1/5.</text>
</comment>
<dbReference type="Gene3D" id="3.40.50.720">
    <property type="entry name" value="NAD(P)-binding Rossmann-like Domain"/>
    <property type="match status" value="1"/>
</dbReference>
<dbReference type="KEGG" id="dpte:113796658"/>
<feature type="site" description="Activates thiol group during catalysis" evidence="11">
    <location>
        <position position="180"/>
    </location>
</feature>
<dbReference type="PROSITE" id="PS00071">
    <property type="entry name" value="GAPDH"/>
    <property type="match status" value="1"/>
</dbReference>
<dbReference type="InterPro" id="IPR020829">
    <property type="entry name" value="GlycerAld_3-P_DH_cat"/>
</dbReference>
<dbReference type="Pfam" id="PF02800">
    <property type="entry name" value="Gp_dh_C"/>
    <property type="match status" value="1"/>
</dbReference>
<dbReference type="PANTHER" id="PTHR10836">
    <property type="entry name" value="GLYCERALDEHYDE 3-PHOSPHATE DEHYDROGENASE"/>
    <property type="match status" value="1"/>
</dbReference>
<feature type="binding site" evidence="9">
    <location>
        <begin position="152"/>
        <end position="154"/>
    </location>
    <ligand>
        <name>D-glyceraldehyde 3-phosphate</name>
        <dbReference type="ChEBI" id="CHEBI:59776"/>
    </ligand>
</feature>
<evidence type="ECO:0000256" key="4">
    <source>
        <dbReference type="ARBA" id="ARBA00023002"/>
    </source>
</evidence>
<dbReference type="NCBIfam" id="TIGR01534">
    <property type="entry name" value="GAPDH-I"/>
    <property type="match status" value="1"/>
</dbReference>
<evidence type="ECO:0000256" key="12">
    <source>
        <dbReference type="RuleBase" id="RU000397"/>
    </source>
</evidence>
<keyword evidence="15" id="KW-1185">Reference proteome</keyword>
<dbReference type="OrthoDB" id="1152826at2759"/>
<comment type="similarity">
    <text evidence="2 12">Belongs to the glyceraldehyde-3-phosphate dehydrogenase family.</text>
</comment>
<feature type="binding site" evidence="9">
    <location>
        <position position="183"/>
    </location>
    <ligand>
        <name>D-glyceraldehyde 3-phosphate</name>
        <dbReference type="ChEBI" id="CHEBI:59776"/>
    </ligand>
</feature>
<dbReference type="Proteomes" id="UP000515146">
    <property type="component" value="Unplaced"/>
</dbReference>
<feature type="binding site" evidence="9">
    <location>
        <begin position="214"/>
        <end position="215"/>
    </location>
    <ligand>
        <name>D-glyceraldehyde 3-phosphate</name>
        <dbReference type="ChEBI" id="CHEBI:59776"/>
    </ligand>
</feature>
<dbReference type="OMA" id="CLAPIMH"/>
<evidence type="ECO:0000256" key="3">
    <source>
        <dbReference type="ARBA" id="ARBA00011881"/>
    </source>
</evidence>
<reference evidence="16" key="1">
    <citation type="submission" date="2025-08" db="UniProtKB">
        <authorList>
            <consortium name="RefSeq"/>
        </authorList>
    </citation>
    <scope>IDENTIFICATION</scope>
    <source>
        <strain evidence="16">Airmid</strain>
    </source>
</reference>
<dbReference type="Gene3D" id="3.30.360.10">
    <property type="entry name" value="Dihydrodipicolinate Reductase, domain 2"/>
    <property type="match status" value="1"/>
</dbReference>
<evidence type="ECO:0000256" key="10">
    <source>
        <dbReference type="PIRSR" id="PIRSR000149-3"/>
    </source>
</evidence>
<proteinExistence type="inferred from homology"/>
<dbReference type="InterPro" id="IPR020831">
    <property type="entry name" value="GlycerAld/Erythrose_P_DH"/>
</dbReference>
<dbReference type="EC" id="1.2.1.12" evidence="13"/>
<dbReference type="GO" id="GO:0004365">
    <property type="term" value="F:glyceraldehyde-3-phosphate dehydrogenase (NAD+) (phosphorylating) activity"/>
    <property type="evidence" value="ECO:0007669"/>
    <property type="project" value="UniProtKB-UniRule"/>
</dbReference>
<sequence length="336" mass="36896">MTKIKIGINGFGRIGRIVLRASLTSNDVEVVHINDPFMDIAYMAYCLKYDSVHGRLNAKIEHKSNGLLINDRFIEVTAFCSPSEITWGKSDVNVVCECTGVFTTTKKAQEHLEGGAKKVIISAPAKDDTPMYVYGVNHKEYKSSQKVISNASCTTNCLAPIMHYVNKEYGVIEGLMTTVHATTATQQPVDAVVKGGKNWRDGRSALANIIPSSTGAAKAVGKVIPELNGKLTGIAFRVPVGDVSVVDVVVRTKKKMTLEDFANLMKKAANEYPDVIDFTSEEVVSQDFVGDTHSTIIDIKSCIQLNDNFVKIVSWYDNETGYSNRLLDMARYIAIN</sequence>
<evidence type="ECO:0000256" key="1">
    <source>
        <dbReference type="ARBA" id="ARBA00004869"/>
    </source>
</evidence>
<dbReference type="InterPro" id="IPR020830">
    <property type="entry name" value="GlycerAld_3-P_DH_AS"/>
</dbReference>
<feature type="binding site" evidence="10">
    <location>
        <begin position="13"/>
        <end position="14"/>
    </location>
    <ligand>
        <name>NAD(+)</name>
        <dbReference type="ChEBI" id="CHEBI:57540"/>
    </ligand>
</feature>
<dbReference type="CDD" id="cd05214">
    <property type="entry name" value="GAPDH_I_N"/>
    <property type="match status" value="1"/>
</dbReference>
<keyword evidence="5 10" id="KW-0520">NAD</keyword>
<dbReference type="InterPro" id="IPR020828">
    <property type="entry name" value="GlycerAld_3-P_DH_NAD(P)-bd"/>
</dbReference>
<dbReference type="SMART" id="SM00846">
    <property type="entry name" value="Gp_dh_N"/>
    <property type="match status" value="1"/>
</dbReference>
<evidence type="ECO:0000256" key="9">
    <source>
        <dbReference type="PIRSR" id="PIRSR000149-2"/>
    </source>
</evidence>
<dbReference type="AlphaFoldDB" id="A0A6P6YBV5"/>
<feature type="active site" description="Nucleophile" evidence="8">
    <location>
        <position position="153"/>
    </location>
</feature>
<feature type="binding site" evidence="9">
    <location>
        <position position="237"/>
    </location>
    <ligand>
        <name>D-glyceraldehyde 3-phosphate</name>
        <dbReference type="ChEBI" id="CHEBI:59776"/>
    </ligand>
</feature>
<gene>
    <name evidence="16" type="primary">LOC113796658</name>
</gene>
<dbReference type="FunFam" id="3.40.50.720:FF:000266">
    <property type="entry name" value="Glyceraldehyde-3-phosphate dehydrogenase"/>
    <property type="match status" value="1"/>
</dbReference>